<dbReference type="PANTHER" id="PTHR30294:SF44">
    <property type="entry name" value="MULTIDRUG ABC TRANSPORTER PERMEASE YBHR-RELATED"/>
    <property type="match status" value="1"/>
</dbReference>
<evidence type="ECO:0000256" key="1">
    <source>
        <dbReference type="ARBA" id="ARBA00004651"/>
    </source>
</evidence>
<dbReference type="EMBL" id="MUXE01000003">
    <property type="protein sequence ID" value="PUE65890.1"/>
    <property type="molecule type" value="Genomic_DNA"/>
</dbReference>
<evidence type="ECO:0000256" key="4">
    <source>
        <dbReference type="ARBA" id="ARBA00022475"/>
    </source>
</evidence>
<protein>
    <recommendedName>
        <fullName evidence="9">ABC transmembrane type-2 domain-containing protein</fullName>
    </recommendedName>
</protein>
<evidence type="ECO:0000256" key="8">
    <source>
        <dbReference type="SAM" id="Phobius"/>
    </source>
</evidence>
<dbReference type="InterPro" id="IPR047817">
    <property type="entry name" value="ABC2_TM_bact-type"/>
</dbReference>
<dbReference type="Gene3D" id="3.40.1710.10">
    <property type="entry name" value="abc type-2 transporter like domain"/>
    <property type="match status" value="1"/>
</dbReference>
<evidence type="ECO:0000256" key="5">
    <source>
        <dbReference type="ARBA" id="ARBA00022692"/>
    </source>
</evidence>
<feature type="transmembrane region" description="Helical" evidence="8">
    <location>
        <begin position="168"/>
        <end position="192"/>
    </location>
</feature>
<gene>
    <name evidence="10" type="ORF">B0174_03425</name>
</gene>
<dbReference type="AlphaFoldDB" id="A0A363D3J2"/>
<evidence type="ECO:0000256" key="2">
    <source>
        <dbReference type="ARBA" id="ARBA00007783"/>
    </source>
</evidence>
<evidence type="ECO:0000256" key="7">
    <source>
        <dbReference type="ARBA" id="ARBA00023136"/>
    </source>
</evidence>
<dbReference type="PROSITE" id="PS51012">
    <property type="entry name" value="ABC_TM2"/>
    <property type="match status" value="1"/>
</dbReference>
<evidence type="ECO:0000256" key="6">
    <source>
        <dbReference type="ARBA" id="ARBA00022989"/>
    </source>
</evidence>
<comment type="caution">
    <text evidence="10">The sequence shown here is derived from an EMBL/GenBank/DDBJ whole genome shotgun (WGS) entry which is preliminary data.</text>
</comment>
<comment type="similarity">
    <text evidence="2">Belongs to the ABC-2 integral membrane protein family.</text>
</comment>
<keyword evidence="6 8" id="KW-1133">Transmembrane helix</keyword>
<feature type="transmembrane region" description="Helical" evidence="8">
    <location>
        <begin position="282"/>
        <end position="301"/>
    </location>
</feature>
<evidence type="ECO:0000259" key="9">
    <source>
        <dbReference type="PROSITE" id="PS51012"/>
    </source>
</evidence>
<keyword evidence="4" id="KW-1003">Cell membrane</keyword>
<keyword evidence="3" id="KW-0813">Transport</keyword>
<feature type="transmembrane region" description="Helical" evidence="8">
    <location>
        <begin position="249"/>
        <end position="270"/>
    </location>
</feature>
<sequence>MLWIFQLLALMKKEFLAIWSDKKSRTIIIIPPLMQLFIFSFAVTLEVKNIDIAVLDRDNSTKSQEIIRNLSYSNSFTNIYQLESQEQLKEYIDTQKAILAISIPQNFAQKIAKNEEVDIQIIGDGRKSNSAQIAQSYIQTAISKVVNSQAINNTIVSRNLYNPNLDNFWWILPNLMGSLSMLVALLLTALSVARERELGTFEQLLVAPLSSTILIIGKTIPPLLISVVEASIIFLVAIIFFKVPFVGSIFILFLGLISFLFSIVGIGLFISSISSTQQQGILGAFVLMVPYILMSGFATPVENMPQWLIPFTDIISLKYFLILLKGVFLKDISFDMAIAQIVPMLVLGFVSLFFASWMFRKKIQ</sequence>
<feature type="transmembrane region" description="Helical" evidence="8">
    <location>
        <begin position="223"/>
        <end position="243"/>
    </location>
</feature>
<evidence type="ECO:0000313" key="11">
    <source>
        <dbReference type="Proteomes" id="UP000251135"/>
    </source>
</evidence>
<keyword evidence="5 8" id="KW-0812">Transmembrane</keyword>
<dbReference type="PANTHER" id="PTHR30294">
    <property type="entry name" value="MEMBRANE COMPONENT OF ABC TRANSPORTER YHHJ-RELATED"/>
    <property type="match status" value="1"/>
</dbReference>
<dbReference type="Proteomes" id="UP000251135">
    <property type="component" value="Unassembled WGS sequence"/>
</dbReference>
<organism evidence="10 11">
    <name type="scientific">Arcobacter caeni</name>
    <dbReference type="NCBI Taxonomy" id="1912877"/>
    <lineage>
        <taxon>Bacteria</taxon>
        <taxon>Pseudomonadati</taxon>
        <taxon>Campylobacterota</taxon>
        <taxon>Epsilonproteobacteria</taxon>
        <taxon>Campylobacterales</taxon>
        <taxon>Arcobacteraceae</taxon>
        <taxon>Arcobacter</taxon>
    </lineage>
</organism>
<feature type="transmembrane region" description="Helical" evidence="8">
    <location>
        <begin position="336"/>
        <end position="359"/>
    </location>
</feature>
<keyword evidence="7 8" id="KW-0472">Membrane</keyword>
<name>A0A363D3J2_9BACT</name>
<reference evidence="10 11" key="1">
    <citation type="submission" date="2017-02" db="EMBL/GenBank/DDBJ databases">
        <title>Arcobacter caeni sp. nov, a new Arcobacter species isolated from reclaimed water.</title>
        <authorList>
            <person name="Figueras M.J."/>
            <person name="Perez-Cataluna A."/>
            <person name="Salas-Masso N."/>
        </authorList>
    </citation>
    <scope>NUCLEOTIDE SEQUENCE [LARGE SCALE GENOMIC DNA]</scope>
    <source>
        <strain evidence="10 11">RW17-10</strain>
    </source>
</reference>
<dbReference type="InterPro" id="IPR051449">
    <property type="entry name" value="ABC-2_transporter_component"/>
</dbReference>
<dbReference type="GO" id="GO:0005886">
    <property type="term" value="C:plasma membrane"/>
    <property type="evidence" value="ECO:0007669"/>
    <property type="project" value="UniProtKB-SubCell"/>
</dbReference>
<proteinExistence type="inferred from homology"/>
<evidence type="ECO:0000313" key="10">
    <source>
        <dbReference type="EMBL" id="PUE65890.1"/>
    </source>
</evidence>
<dbReference type="RefSeq" id="WP_108558252.1">
    <property type="nucleotide sequence ID" value="NZ_MUXE01000003.1"/>
</dbReference>
<keyword evidence="11" id="KW-1185">Reference proteome</keyword>
<dbReference type="OrthoDB" id="9808686at2"/>
<accession>A0A363D3J2</accession>
<dbReference type="InterPro" id="IPR013525">
    <property type="entry name" value="ABC2_TM"/>
</dbReference>
<feature type="domain" description="ABC transmembrane type-2" evidence="9">
    <location>
        <begin position="127"/>
        <end position="362"/>
    </location>
</feature>
<comment type="subcellular location">
    <subcellularLocation>
        <location evidence="1">Cell membrane</location>
        <topology evidence="1">Multi-pass membrane protein</topology>
    </subcellularLocation>
</comment>
<dbReference type="Pfam" id="PF12698">
    <property type="entry name" value="ABC2_membrane_3"/>
    <property type="match status" value="1"/>
</dbReference>
<dbReference type="GO" id="GO:0140359">
    <property type="term" value="F:ABC-type transporter activity"/>
    <property type="evidence" value="ECO:0007669"/>
    <property type="project" value="InterPro"/>
</dbReference>
<evidence type="ECO:0000256" key="3">
    <source>
        <dbReference type="ARBA" id="ARBA00022448"/>
    </source>
</evidence>